<keyword evidence="2" id="KW-1185">Reference proteome</keyword>
<dbReference type="OrthoDB" id="9870018at2"/>
<protein>
    <submittedName>
        <fullName evidence="1">Uncharacterized protein</fullName>
    </submittedName>
</protein>
<reference evidence="2" key="1">
    <citation type="submission" date="2016-10" db="EMBL/GenBank/DDBJ databases">
        <title>The complete genome sequence of the rumen bacterium Butyrivibrio hungatei MB2003.</title>
        <authorList>
            <person name="Palevich N."/>
            <person name="Kelly W.J."/>
            <person name="Leahy S.C."/>
            <person name="Altermann E."/>
            <person name="Rakonjac J."/>
            <person name="Attwood G.T."/>
        </authorList>
    </citation>
    <scope>NUCLEOTIDE SEQUENCE [LARGE SCALE GENOMIC DNA]</scope>
    <source>
        <strain evidence="2">MB2003</strain>
        <plasmid evidence="2">Plasmid pnp144</plasmid>
    </source>
</reference>
<gene>
    <name evidence="1" type="ORF">bhn_II054</name>
</gene>
<dbReference type="AlphaFoldDB" id="A0A1D9P5R8"/>
<evidence type="ECO:0000313" key="1">
    <source>
        <dbReference type="EMBL" id="AOZ97853.1"/>
    </source>
</evidence>
<proteinExistence type="predicted"/>
<name>A0A1D9P5R8_9FIRM</name>
<dbReference type="KEGG" id="bhu:bhn_II054"/>
<organism evidence="1 2">
    <name type="scientific">Butyrivibrio hungatei</name>
    <dbReference type="NCBI Taxonomy" id="185008"/>
    <lineage>
        <taxon>Bacteria</taxon>
        <taxon>Bacillati</taxon>
        <taxon>Bacillota</taxon>
        <taxon>Clostridia</taxon>
        <taxon>Lachnospirales</taxon>
        <taxon>Lachnospiraceae</taxon>
        <taxon>Butyrivibrio</taxon>
    </lineage>
</organism>
<evidence type="ECO:0000313" key="2">
    <source>
        <dbReference type="Proteomes" id="UP000179284"/>
    </source>
</evidence>
<sequence length="74" mass="8342">MIKTFRGMDRICAGSKEEAVSLLNEMYENTSLGKREITEKVSLDGLSIGDVVRVYNHFSRSKEASNEKIFLRAA</sequence>
<keyword evidence="1" id="KW-0614">Plasmid</keyword>
<dbReference type="RefSeq" id="WP_071177612.1">
    <property type="nucleotide sequence ID" value="NZ_CP017832.1"/>
</dbReference>
<accession>A0A1D9P5R8</accession>
<dbReference type="Proteomes" id="UP000179284">
    <property type="component" value="Plasmid pNP144"/>
</dbReference>
<geneLocation type="plasmid" evidence="2">
    <name>pnp144</name>
</geneLocation>
<dbReference type="EMBL" id="CP017832">
    <property type="protein sequence ID" value="AOZ97853.1"/>
    <property type="molecule type" value="Genomic_DNA"/>
</dbReference>